<dbReference type="InterPro" id="IPR018247">
    <property type="entry name" value="EF_Hand_1_Ca_BS"/>
</dbReference>
<feature type="domain" description="URB1 C-terminal" evidence="3">
    <location>
        <begin position="1576"/>
        <end position="1770"/>
    </location>
</feature>
<feature type="domain" description="URB1 N-terminal" evidence="2">
    <location>
        <begin position="135"/>
        <end position="455"/>
    </location>
</feature>
<protein>
    <submittedName>
        <fullName evidence="5">Nucleolar pre-ribosomal-associated protein 1</fullName>
    </submittedName>
</protein>
<evidence type="ECO:0000259" key="2">
    <source>
        <dbReference type="Pfam" id="PF11707"/>
    </source>
</evidence>
<dbReference type="GeneID" id="105364409"/>
<name>A0AAJ7DY21_9HYME</name>
<evidence type="ECO:0000259" key="3">
    <source>
        <dbReference type="Pfam" id="PF16201"/>
    </source>
</evidence>
<dbReference type="InterPro" id="IPR021714">
    <property type="entry name" value="URB1_N"/>
</dbReference>
<evidence type="ECO:0000313" key="4">
    <source>
        <dbReference type="Proteomes" id="UP000695007"/>
    </source>
</evidence>
<dbReference type="GO" id="GO:0000463">
    <property type="term" value="P:maturation of LSU-rRNA from tricistronic rRNA transcript (SSU-rRNA, 5.8S rRNA, LSU-rRNA)"/>
    <property type="evidence" value="ECO:0007669"/>
    <property type="project" value="TreeGrafter"/>
</dbReference>
<dbReference type="InterPro" id="IPR032436">
    <property type="entry name" value="URB1_C"/>
</dbReference>
<proteinExistence type="predicted"/>
<dbReference type="RefSeq" id="XP_011500624.1">
    <property type="nucleotide sequence ID" value="XM_011502322.1"/>
</dbReference>
<feature type="region of interest" description="Disordered" evidence="1">
    <location>
        <begin position="1941"/>
        <end position="1960"/>
    </location>
</feature>
<dbReference type="GO" id="GO:0005730">
    <property type="term" value="C:nucleolus"/>
    <property type="evidence" value="ECO:0007669"/>
    <property type="project" value="TreeGrafter"/>
</dbReference>
<dbReference type="KEGG" id="csol:105364409"/>
<dbReference type="PANTHER" id="PTHR13500:SF0">
    <property type="entry name" value="NUCLEOLAR PRE-RIBOSOMAL-ASSOCIATED PROTEIN 1"/>
    <property type="match status" value="1"/>
</dbReference>
<evidence type="ECO:0000313" key="5">
    <source>
        <dbReference type="RefSeq" id="XP_011500624.1"/>
    </source>
</evidence>
<reference evidence="5" key="1">
    <citation type="submission" date="2025-08" db="UniProtKB">
        <authorList>
            <consortium name="RefSeq"/>
        </authorList>
    </citation>
    <scope>IDENTIFICATION</scope>
</reference>
<dbReference type="InterPro" id="IPR039844">
    <property type="entry name" value="URB1"/>
</dbReference>
<dbReference type="Pfam" id="PF11707">
    <property type="entry name" value="Npa1"/>
    <property type="match status" value="1"/>
</dbReference>
<gene>
    <name evidence="5" type="primary">LOC105364409</name>
</gene>
<accession>A0AAJ7DY21</accession>
<dbReference type="GO" id="GO:0000466">
    <property type="term" value="P:maturation of 5.8S rRNA from tricistronic rRNA transcript (SSU-rRNA, 5.8S rRNA, LSU-rRNA)"/>
    <property type="evidence" value="ECO:0007669"/>
    <property type="project" value="TreeGrafter"/>
</dbReference>
<dbReference type="Proteomes" id="UP000695007">
    <property type="component" value="Unplaced"/>
</dbReference>
<dbReference type="PROSITE" id="PS00018">
    <property type="entry name" value="EF_HAND_1"/>
    <property type="match status" value="1"/>
</dbReference>
<feature type="region of interest" description="Disordered" evidence="1">
    <location>
        <begin position="46"/>
        <end position="71"/>
    </location>
</feature>
<dbReference type="PANTHER" id="PTHR13500">
    <property type="entry name" value="NUCLEOLAR PRERIBOSOMAL-ASSOCIATED PROTEIN 1"/>
    <property type="match status" value="1"/>
</dbReference>
<keyword evidence="4" id="KW-1185">Reference proteome</keyword>
<sequence length="2077" mass="238108">MTKKVSFNENLEICSESGSLEVGNDNIEMSINRKEKRKRKLDDVYVKPKKKGKSEEIESTMENDKNSSNVVDNEDLDDIVVSKEESDRFTGKFLRDSFSSSEDFLMLNKFVAICHQNGKRDLAAEFLRAGGTVLEILKSLDISEKKNINNTCVVFSAMHIVIMKILAKFPQNQSNAEEACRHLINTHLVSIHSMLSSHGKAKHRKIILKLLAAIVSLGGKLPRELLNHLSLHSQLVEMLVSHSKPTDRESVRTCFIYFILAFLIEGNATDIRALLEKRGVLSSIFSGLLYDYSDIVQLVLKTVKKYVLENPTITKTVKLHVFSTTVVQEIFNLYNWKGPKNWSSQAHKKQKFVTECIDAEDKEITVNCVHDFLITLLTSTRHGIAFHDRTLGTDSKYKHNQLISTLLQNLDKPWEHEKQSDLIIKILTVCPDLIKLQLIRTESYLVPRVSKKWIDTIHFISKIISNIDIESCLRFCSLDMTEIQFINAILNLILPSVVIKTAIIPSLEHSSFIIHHEIINLLLVMIKKVEHFVSIFESMKFSVSEISTYKGIISEHILKHIPNIDSIINLWTKTLSSNVEERNLEMQENVDFHVKDHLQTILNLLQAYCEICPEIFLTTSSPNIQKECIVLFTNFSNIEDLTTEELITMKVKTIKILLFSNILSFLPNEEIFNSALSFLITQIGNKDTSLDYEIRETINVLLEKSGIFEGYNDQIEIWIDGITYFKSLEKVEVANWITKIIKRVFKHNDKYASLIFEIERNSGEKVDINVQEKIFKELSERNFDDVKLVSSMLPVTSISLILYAAIENLNKKPSSIIERYISIVLTHLFHCQISTNSFINLVKELNIPMQRYFISWSNDALITPTSKPFKSNSIFQSINRLLLNSDQTYKVYSNEMQLYIEINENVLEYTPTNFEIKAAFRMIIFYLTQSLQKANTEINNTTVYTDTLLSLIKIAARKEMASTNLISYCAVLFVDICSLFYDLNKQSILSQFMKPYQDKFIVQLKHAINVEKASNLQKEVQAHLKLIQLLQLNIQVSIGLLATIMKLPKEHFVISNKIPKLSIWGIMIHKLIEQFFIEEVRMELRGSFPTINDNLLKKLFSYWIELKMTCKEDIELWESSIYTYLLKFPHSIASIDQKTFTAIIKTGITSKTIKILNLLTERNSKLIPTFINYANDNEDIISHKSLIFSILSSNLNYKWDKEFLKKICNIYNMDILNFLTGLKSNDYSWIMENVDAVSYLIDNSFEQKACDEVCETILSNGNQLDEIQEERIKLLANVFKKGLKIKPDSLKDFVQIVLHVTVTSLKRDSKNIGKLEFLCKTLNDSIGTLKLEDNFEFEELSKNYFWCQFIRISLKSGLKVTKENNNNNNNKAFLLKALVATCSVAYKDNGNEEYVKTIFDMTTSHSEFTNIMLSNANIKNDLTELLWILIRKNNTIMLIKHIPLYLASYNATLDTSDQFLLKILQHYENNGIKLDHYRPYLWSNAAAFQYSVKGEMDTALWRQPTTSQVLDILVPELVTSTIKNFPIKRDLKCNITNTICIGDQVYDPAFYLPVFTQLLADNNVIACHKVIHSGALALTIIACSSLCEDVRLAAFTVLSRFYFHLEATSSKEKLLWMNFIDSLRNGIFRNELALESIRLNGFLATFLARTSFIMTQPLNPLYSTLQSFLMAKSALDLNTIPELLQLYYSSEIDYQAHRHWILEVISDGLKSDLDMDVALRCVLFKMLFDFHSSTLSDIQSKNLILQIIRSATKLLKPCMILVNGYSLLPWLLTITQSLNKGDIGSTVCIIDIVNNILFAFDESKSKDTHHYLMLVKTLLYLMMSFGKNLTLECLKSFIDALRKAIINKAVCNAFTKDKMISVINSCKILLGNVDECESILQFGCKFVKKKNHINCNVDLSLQESLYQLITTWYGYLLGGAKYRGKSANDAKIILNLSQNGESHPLKKNGHPRGHASNSIATGHTDSVENYSIGTWKTGFLSQSDQNYLAHLALRTVSAQDQMEVLNDSKNFQVTTAIKAKDLDADTDELPKMQEWLNGNKIGDPYKIHELLIIMKHFYKKHNDEKHDVFVCTFYPKA</sequence>
<evidence type="ECO:0000256" key="1">
    <source>
        <dbReference type="SAM" id="MobiDB-lite"/>
    </source>
</evidence>
<dbReference type="Pfam" id="PF16201">
    <property type="entry name" value="NopRA1"/>
    <property type="match status" value="1"/>
</dbReference>
<organism evidence="4 5">
    <name type="scientific">Ceratosolen solmsi marchali</name>
    <dbReference type="NCBI Taxonomy" id="326594"/>
    <lineage>
        <taxon>Eukaryota</taxon>
        <taxon>Metazoa</taxon>
        <taxon>Ecdysozoa</taxon>
        <taxon>Arthropoda</taxon>
        <taxon>Hexapoda</taxon>
        <taxon>Insecta</taxon>
        <taxon>Pterygota</taxon>
        <taxon>Neoptera</taxon>
        <taxon>Endopterygota</taxon>
        <taxon>Hymenoptera</taxon>
        <taxon>Apocrita</taxon>
        <taxon>Proctotrupomorpha</taxon>
        <taxon>Chalcidoidea</taxon>
        <taxon>Agaonidae</taxon>
        <taxon>Agaoninae</taxon>
        <taxon>Ceratosolen</taxon>
    </lineage>
</organism>